<comment type="similarity">
    <text evidence="1 4">Belongs to the tRNA pseudouridine synthase TruA family.</text>
</comment>
<dbReference type="Gene3D" id="3.30.70.580">
    <property type="entry name" value="Pseudouridine synthase I, catalytic domain, N-terminal subdomain"/>
    <property type="match status" value="1"/>
</dbReference>
<dbReference type="InterPro" id="IPR020094">
    <property type="entry name" value="TruA/RsuA/RluB/E/F_N"/>
</dbReference>
<evidence type="ECO:0000313" key="6">
    <source>
        <dbReference type="EnsemblPlants" id="Kaladp0038s0119.1.v1.1"/>
    </source>
</evidence>
<proteinExistence type="inferred from homology"/>
<dbReference type="GO" id="GO:0031119">
    <property type="term" value="P:tRNA pseudouridine synthesis"/>
    <property type="evidence" value="ECO:0007669"/>
    <property type="project" value="TreeGrafter"/>
</dbReference>
<evidence type="ECO:0000256" key="2">
    <source>
        <dbReference type="ARBA" id="ARBA00022694"/>
    </source>
</evidence>
<dbReference type="InterPro" id="IPR020095">
    <property type="entry name" value="PsdUridine_synth_TruA_C"/>
</dbReference>
<reference evidence="6" key="1">
    <citation type="submission" date="2021-01" db="UniProtKB">
        <authorList>
            <consortium name="EnsemblPlants"/>
        </authorList>
    </citation>
    <scope>IDENTIFICATION</scope>
</reference>
<dbReference type="PANTHER" id="PTHR11142">
    <property type="entry name" value="PSEUDOURIDYLATE SYNTHASE"/>
    <property type="match status" value="1"/>
</dbReference>
<protein>
    <recommendedName>
        <fullName evidence="4">tRNA pseudouridine synthase</fullName>
        <ecNumber evidence="4">5.4.99.12</ecNumber>
    </recommendedName>
</protein>
<dbReference type="InterPro" id="IPR020103">
    <property type="entry name" value="PsdUridine_synth_cat_dom_sf"/>
</dbReference>
<evidence type="ECO:0000256" key="3">
    <source>
        <dbReference type="ARBA" id="ARBA00023235"/>
    </source>
</evidence>
<dbReference type="OMA" id="GYTEFDP"/>
<comment type="catalytic activity">
    <reaction evidence="4">
        <text>uridine(38/39/40) in tRNA = pseudouridine(38/39/40) in tRNA</text>
        <dbReference type="Rhea" id="RHEA:22376"/>
        <dbReference type="Rhea" id="RHEA-COMP:10085"/>
        <dbReference type="Rhea" id="RHEA-COMP:10087"/>
        <dbReference type="ChEBI" id="CHEBI:65314"/>
        <dbReference type="ChEBI" id="CHEBI:65315"/>
        <dbReference type="EC" id="5.4.99.12"/>
    </reaction>
</comment>
<dbReference type="GO" id="GO:0003723">
    <property type="term" value="F:RNA binding"/>
    <property type="evidence" value="ECO:0007669"/>
    <property type="project" value="InterPro"/>
</dbReference>
<dbReference type="Gene3D" id="3.30.70.660">
    <property type="entry name" value="Pseudouridine synthase I, catalytic domain, C-terminal subdomain"/>
    <property type="match status" value="1"/>
</dbReference>
<evidence type="ECO:0000313" key="7">
    <source>
        <dbReference type="Proteomes" id="UP000594263"/>
    </source>
</evidence>
<organism evidence="6 7">
    <name type="scientific">Kalanchoe fedtschenkoi</name>
    <name type="common">Lavender scallops</name>
    <name type="synonym">South American air plant</name>
    <dbReference type="NCBI Taxonomy" id="63787"/>
    <lineage>
        <taxon>Eukaryota</taxon>
        <taxon>Viridiplantae</taxon>
        <taxon>Streptophyta</taxon>
        <taxon>Embryophyta</taxon>
        <taxon>Tracheophyta</taxon>
        <taxon>Spermatophyta</taxon>
        <taxon>Magnoliopsida</taxon>
        <taxon>eudicotyledons</taxon>
        <taxon>Gunneridae</taxon>
        <taxon>Pentapetalae</taxon>
        <taxon>Saxifragales</taxon>
        <taxon>Crassulaceae</taxon>
        <taxon>Kalanchoe</taxon>
    </lineage>
</organism>
<dbReference type="GO" id="GO:0160147">
    <property type="term" value="F:tRNA pseudouridine(38-40) synthase activity"/>
    <property type="evidence" value="ECO:0007669"/>
    <property type="project" value="UniProtKB-EC"/>
</dbReference>
<dbReference type="InterPro" id="IPR020097">
    <property type="entry name" value="PsdUridine_synth_TruA_a/b_dom"/>
</dbReference>
<name>A0A7N0TIS3_KALFE</name>
<keyword evidence="7" id="KW-1185">Reference proteome</keyword>
<dbReference type="FunFam" id="3.30.70.660:FF:000019">
    <property type="entry name" value="tRNA pseudouridine synthase"/>
    <property type="match status" value="1"/>
</dbReference>
<sequence length="441" mass="48840">MCLNIPSSAYPLLSSKDSGFVSSPNPFRGSSRGTLALAAILRLPLGMEHHKMAPVHYNHTDSCKHLRWTAKESYEYMYSRNWQPVVDFYSNVVSGNLSVSSLFPPAILIDDSAPVPETAGDGKKSGRWARFNYRIVLAYNGNSFDGWQKQPGLHTVQGTVEASLGRFVDDKKAQSLKARGCPLEGVVVVAGRTDKGVTALNQVSSFHTWRSGDLTQDIADAIGAAAPGSLRVVSVTQVSRSFHPNFSAEWRRYMYAFPLCDEDHEHNYGSGMTDHGFNFPEHSSDGETYNEELEEFKIKPRTFCVSKVDRLLRQLEGKLLSYKMFARDTKPSRNEGPPTECFMYHARATQTILPSLANNDHCLGTKVLCVELVANRFLRRMVRVLVATSIREAAAGAEDDALLKLMEATCRRATAPPAPPDGLCLVDVGYVKFDRASCFIS</sequence>
<evidence type="ECO:0000256" key="1">
    <source>
        <dbReference type="ARBA" id="ARBA00009375"/>
    </source>
</evidence>
<evidence type="ECO:0000256" key="4">
    <source>
        <dbReference type="RuleBase" id="RU003792"/>
    </source>
</evidence>
<dbReference type="EC" id="5.4.99.12" evidence="4"/>
<dbReference type="GO" id="GO:0009507">
    <property type="term" value="C:chloroplast"/>
    <property type="evidence" value="ECO:0007669"/>
    <property type="project" value="EnsemblPlants"/>
</dbReference>
<accession>A0A7N0TIS3</accession>
<dbReference type="SUPFAM" id="SSF55120">
    <property type="entry name" value="Pseudouridine synthase"/>
    <property type="match status" value="1"/>
</dbReference>
<dbReference type="PANTHER" id="PTHR11142:SF10">
    <property type="entry name" value="TRNA PSEUDOURIDINE SYNTHASE"/>
    <property type="match status" value="1"/>
</dbReference>
<keyword evidence="2 4" id="KW-0819">tRNA processing</keyword>
<dbReference type="InterPro" id="IPR001406">
    <property type="entry name" value="PsdUridine_synth_TruA"/>
</dbReference>
<evidence type="ECO:0000259" key="5">
    <source>
        <dbReference type="Pfam" id="PF01416"/>
    </source>
</evidence>
<dbReference type="EnsemblPlants" id="Kaladp0038s0119.1.v1.1">
    <property type="protein sequence ID" value="Kaladp0038s0119.1.v1.1"/>
    <property type="gene ID" value="Kaladp0038s0119.v1.1"/>
</dbReference>
<keyword evidence="3 4" id="KW-0413">Isomerase</keyword>
<feature type="domain" description="Pseudouridine synthase I TruA alpha/beta" evidence="5">
    <location>
        <begin position="366"/>
        <end position="430"/>
    </location>
</feature>
<dbReference type="Gramene" id="Kaladp0038s0119.1.v1.1">
    <property type="protein sequence ID" value="Kaladp0038s0119.1.v1.1"/>
    <property type="gene ID" value="Kaladp0038s0119.v1.1"/>
</dbReference>
<dbReference type="Pfam" id="PF01416">
    <property type="entry name" value="PseudoU_synth_1"/>
    <property type="match status" value="1"/>
</dbReference>
<dbReference type="Proteomes" id="UP000594263">
    <property type="component" value="Unplaced"/>
</dbReference>
<dbReference type="AlphaFoldDB" id="A0A7N0TIS3"/>